<organism evidence="2 5">
    <name type="scientific">Cafeteria roenbergensis</name>
    <name type="common">Marine flagellate</name>
    <dbReference type="NCBI Taxonomy" id="33653"/>
    <lineage>
        <taxon>Eukaryota</taxon>
        <taxon>Sar</taxon>
        <taxon>Stramenopiles</taxon>
        <taxon>Bigyra</taxon>
        <taxon>Opalozoa</taxon>
        <taxon>Bicosoecida</taxon>
        <taxon>Cafeteriaceae</taxon>
        <taxon>Cafeteria</taxon>
    </lineage>
</organism>
<evidence type="ECO:0000313" key="3">
    <source>
        <dbReference type="EMBL" id="KAA0158761.1"/>
    </source>
</evidence>
<evidence type="ECO:0000313" key="4">
    <source>
        <dbReference type="Proteomes" id="UP000324907"/>
    </source>
</evidence>
<keyword evidence="1" id="KW-0732">Signal</keyword>
<comment type="caution">
    <text evidence="2">The sequence shown here is derived from an EMBL/GenBank/DDBJ whole genome shotgun (WGS) entry which is preliminary data.</text>
</comment>
<reference evidence="4 5" key="1">
    <citation type="submission" date="2019-07" db="EMBL/GenBank/DDBJ databases">
        <title>Genomes of Cafeteria roenbergensis.</title>
        <authorList>
            <person name="Fischer M.G."/>
            <person name="Hackl T."/>
            <person name="Roman M."/>
        </authorList>
    </citation>
    <scope>NUCLEOTIDE SEQUENCE [LARGE SCALE GENOMIC DNA]</scope>
    <source>
        <strain evidence="2 5">Cflag</strain>
        <strain evidence="3 4">RCC970-E3</strain>
    </source>
</reference>
<evidence type="ECO:0000256" key="1">
    <source>
        <dbReference type="SAM" id="SignalP"/>
    </source>
</evidence>
<dbReference type="Proteomes" id="UP000325113">
    <property type="component" value="Unassembled WGS sequence"/>
</dbReference>
<protein>
    <submittedName>
        <fullName evidence="2">Uncharacterized protein</fullName>
    </submittedName>
</protein>
<dbReference type="EMBL" id="VLTM01000184">
    <property type="protein sequence ID" value="KAA0146502.1"/>
    <property type="molecule type" value="Genomic_DNA"/>
</dbReference>
<name>A0A5A8C0E5_CAFRO</name>
<gene>
    <name evidence="3" type="ORF">FNF28_06094</name>
    <name evidence="2" type="ORF">FNF31_07769</name>
</gene>
<accession>A0A5A8C0E5</accession>
<feature type="chain" id="PRO_5036365902" evidence="1">
    <location>
        <begin position="24"/>
        <end position="337"/>
    </location>
</feature>
<feature type="signal peptide" evidence="1">
    <location>
        <begin position="1"/>
        <end position="23"/>
    </location>
</feature>
<dbReference type="EMBL" id="VLTL01000142">
    <property type="protein sequence ID" value="KAA0158761.1"/>
    <property type="molecule type" value="Genomic_DNA"/>
</dbReference>
<sequence>MGLHPAAVLAAAACAFLAVPALGARPGLRAGADQRFLHAGSRAVAAAAPSLVPEGGACFGHADKMCMDCGGAEAKGFPGGEACKSFSETCKNSFCSELCLSDAIWRCSASWQDKSDDKDARTNGPLSDAEQRALCAQTKGLACASMGCCKTAEKPKEAAADAGEAGEDGAIDPLREWVVAQESVSLESGVWREPRIGGGVDVGSLMLPVSALPLQRCEHDPADRTTADLLCKTCQGRLKLSVQALPEATRCSALSPAAGDGVPFTQDKDSGAQFSAFDRCQSAAPDLIGALASSDVKTWQQERLCRCAGCCSDPPESKANKLATAVADCPFPTYSMM</sequence>
<proteinExistence type="predicted"/>
<evidence type="ECO:0000313" key="2">
    <source>
        <dbReference type="EMBL" id="KAA0146502.1"/>
    </source>
</evidence>
<dbReference type="Proteomes" id="UP000324907">
    <property type="component" value="Unassembled WGS sequence"/>
</dbReference>
<evidence type="ECO:0000313" key="5">
    <source>
        <dbReference type="Proteomes" id="UP000325113"/>
    </source>
</evidence>
<dbReference type="AlphaFoldDB" id="A0A5A8C0E5"/>